<comment type="caution">
    <text evidence="3">The sequence shown here is derived from an EMBL/GenBank/DDBJ whole genome shotgun (WGS) entry which is preliminary data.</text>
</comment>
<dbReference type="SUPFAM" id="SSF53187">
    <property type="entry name" value="Zn-dependent exopeptidases"/>
    <property type="match status" value="1"/>
</dbReference>
<dbReference type="RefSeq" id="WP_255133090.1">
    <property type="nucleotide sequence ID" value="NZ_JANDBC010000001.1"/>
</dbReference>
<protein>
    <submittedName>
        <fullName evidence="3">M20/M25/M40 family metallo-hydrolase</fullName>
    </submittedName>
</protein>
<dbReference type="PANTHER" id="PTHR12147">
    <property type="entry name" value="METALLOPEPTIDASE M28 FAMILY MEMBER"/>
    <property type="match status" value="1"/>
</dbReference>
<feature type="domain" description="Peptidase M28" evidence="2">
    <location>
        <begin position="95"/>
        <end position="289"/>
    </location>
</feature>
<sequence length="297" mass="33455">MKKSLLLLAALLVISLGCTTQQQQATLDTEQLIEDLRVISSDEMEGRRAGTEGNRKAREYLVQRFEEEGAQPFQNSFTHEFTFTNRSGEEMTGVNVIGQIKGKTDSVMVITAHYDHLGIRDSLIYNGADDDASGTAALLAYIDYFSQTQPNHTLVFAAFDAEEMGLQGARAFVEDSVFLEKVKLNINLDMIAQNDSNEIYAVGTFHYPELKPVLENVETGEINLLFGHDNPDSGLDDWTYASDHGPFHQKGVPFVYFGVADHEHYHRHTDDFETIPQEFYKSTVRMIRNAIVAFDEQ</sequence>
<keyword evidence="1" id="KW-0732">Signal</keyword>
<reference evidence="3" key="1">
    <citation type="submission" date="2022-06" db="EMBL/GenBank/DDBJ databases">
        <title>Gracilimonas sp. CAU 1638 isolated from sea sediment.</title>
        <authorList>
            <person name="Kim W."/>
        </authorList>
    </citation>
    <scope>NUCLEOTIDE SEQUENCE</scope>
    <source>
        <strain evidence="3">CAU 1638</strain>
    </source>
</reference>
<dbReference type="Pfam" id="PF04389">
    <property type="entry name" value="Peptidase_M28"/>
    <property type="match status" value="1"/>
</dbReference>
<dbReference type="GO" id="GO:0006508">
    <property type="term" value="P:proteolysis"/>
    <property type="evidence" value="ECO:0007669"/>
    <property type="project" value="InterPro"/>
</dbReference>
<keyword evidence="4" id="KW-1185">Reference proteome</keyword>
<dbReference type="AlphaFoldDB" id="A0A9X2RDY6"/>
<evidence type="ECO:0000313" key="4">
    <source>
        <dbReference type="Proteomes" id="UP001139125"/>
    </source>
</evidence>
<name>A0A9X2RDY6_9BACT</name>
<organism evidence="3 4">
    <name type="scientific">Gracilimonas sediminicola</name>
    <dbReference type="NCBI Taxonomy" id="2952158"/>
    <lineage>
        <taxon>Bacteria</taxon>
        <taxon>Pseudomonadati</taxon>
        <taxon>Balneolota</taxon>
        <taxon>Balneolia</taxon>
        <taxon>Balneolales</taxon>
        <taxon>Balneolaceae</taxon>
        <taxon>Gracilimonas</taxon>
    </lineage>
</organism>
<evidence type="ECO:0000259" key="2">
    <source>
        <dbReference type="Pfam" id="PF04389"/>
    </source>
</evidence>
<accession>A0A9X2RDY6</accession>
<dbReference type="PROSITE" id="PS51257">
    <property type="entry name" value="PROKAR_LIPOPROTEIN"/>
    <property type="match status" value="1"/>
</dbReference>
<dbReference type="EMBL" id="JANDBC010000001">
    <property type="protein sequence ID" value="MCP9290742.1"/>
    <property type="molecule type" value="Genomic_DNA"/>
</dbReference>
<gene>
    <name evidence="3" type="ORF">NM125_03975</name>
</gene>
<dbReference type="Proteomes" id="UP001139125">
    <property type="component" value="Unassembled WGS sequence"/>
</dbReference>
<feature type="signal peptide" evidence="1">
    <location>
        <begin position="1"/>
        <end position="25"/>
    </location>
</feature>
<dbReference type="GO" id="GO:0008235">
    <property type="term" value="F:metalloexopeptidase activity"/>
    <property type="evidence" value="ECO:0007669"/>
    <property type="project" value="InterPro"/>
</dbReference>
<dbReference type="InterPro" id="IPR045175">
    <property type="entry name" value="M28_fam"/>
</dbReference>
<dbReference type="Gene3D" id="3.40.630.10">
    <property type="entry name" value="Zn peptidases"/>
    <property type="match status" value="1"/>
</dbReference>
<evidence type="ECO:0000256" key="1">
    <source>
        <dbReference type="SAM" id="SignalP"/>
    </source>
</evidence>
<feature type="chain" id="PRO_5040825579" evidence="1">
    <location>
        <begin position="26"/>
        <end position="297"/>
    </location>
</feature>
<dbReference type="InterPro" id="IPR007484">
    <property type="entry name" value="Peptidase_M28"/>
</dbReference>
<proteinExistence type="predicted"/>
<dbReference type="PANTHER" id="PTHR12147:SF26">
    <property type="entry name" value="PEPTIDASE M28 DOMAIN-CONTAINING PROTEIN"/>
    <property type="match status" value="1"/>
</dbReference>
<evidence type="ECO:0000313" key="3">
    <source>
        <dbReference type="EMBL" id="MCP9290742.1"/>
    </source>
</evidence>